<keyword evidence="3" id="KW-0675">Receptor</keyword>
<dbReference type="SUPFAM" id="SSF57424">
    <property type="entry name" value="LDL receptor-like module"/>
    <property type="match status" value="1"/>
</dbReference>
<evidence type="ECO:0000256" key="1">
    <source>
        <dbReference type="ARBA" id="ARBA00023157"/>
    </source>
</evidence>
<dbReference type="Pfam" id="PF00057">
    <property type="entry name" value="Ldl_recept_a"/>
    <property type="match status" value="1"/>
</dbReference>
<dbReference type="InterPro" id="IPR036055">
    <property type="entry name" value="LDL_receptor-like_sf"/>
</dbReference>
<comment type="caution">
    <text evidence="3">The sequence shown here is derived from an EMBL/GenBank/DDBJ whole genome shotgun (WGS) entry which is preliminary data.</text>
</comment>
<keyword evidence="1" id="KW-1015">Disulfide bond</keyword>
<dbReference type="CDD" id="cd00112">
    <property type="entry name" value="LDLa"/>
    <property type="match status" value="1"/>
</dbReference>
<evidence type="ECO:0000259" key="2">
    <source>
        <dbReference type="PROSITE" id="PS50060"/>
    </source>
</evidence>
<dbReference type="Pfam" id="PF00629">
    <property type="entry name" value="MAM"/>
    <property type="match status" value="1"/>
</dbReference>
<evidence type="ECO:0000313" key="3">
    <source>
        <dbReference type="EMBL" id="KAE8277515.1"/>
    </source>
</evidence>
<dbReference type="PANTHER" id="PTHR23282:SF101">
    <property type="entry name" value="MAM DOMAIN-CONTAINING PROTEIN"/>
    <property type="match status" value="1"/>
</dbReference>
<name>A0A6G0HEV1_LARCR</name>
<dbReference type="Gene3D" id="4.10.400.10">
    <property type="entry name" value="Low-density Lipoprotein Receptor"/>
    <property type="match status" value="1"/>
</dbReference>
<dbReference type="Gene3D" id="2.60.120.200">
    <property type="match status" value="1"/>
</dbReference>
<dbReference type="GO" id="GO:0016020">
    <property type="term" value="C:membrane"/>
    <property type="evidence" value="ECO:0007669"/>
    <property type="project" value="InterPro"/>
</dbReference>
<proteinExistence type="predicted"/>
<gene>
    <name evidence="3" type="ORF">D5F01_LYC24533</name>
</gene>
<evidence type="ECO:0000313" key="4">
    <source>
        <dbReference type="Proteomes" id="UP000424527"/>
    </source>
</evidence>
<protein>
    <submittedName>
        <fullName evidence="3">MAM and LDL-receptor class A domain-containing protein 1</fullName>
    </submittedName>
</protein>
<dbReference type="InterPro" id="IPR002172">
    <property type="entry name" value="LDrepeatLR_classA_rpt"/>
</dbReference>
<feature type="domain" description="MAM" evidence="2">
    <location>
        <begin position="1"/>
        <end position="121"/>
    </location>
</feature>
<dbReference type="Proteomes" id="UP000424527">
    <property type="component" value="Unassembled WGS sequence"/>
</dbReference>
<keyword evidence="4" id="KW-1185">Reference proteome</keyword>
<dbReference type="AlphaFoldDB" id="A0A6G0HEV1"/>
<dbReference type="InterPro" id="IPR013320">
    <property type="entry name" value="ConA-like_dom_sf"/>
</dbReference>
<dbReference type="SUPFAM" id="SSF49899">
    <property type="entry name" value="Concanavalin A-like lectins/glucanases"/>
    <property type="match status" value="1"/>
</dbReference>
<dbReference type="InterPro" id="IPR051560">
    <property type="entry name" value="MAM_domain-containing"/>
</dbReference>
<dbReference type="EMBL" id="REGW02000539">
    <property type="protein sequence ID" value="KAE8277515.1"/>
    <property type="molecule type" value="Genomic_DNA"/>
</dbReference>
<sequence>MTTTNTSAHFLSLLPVRGNTPTADLNSPIFQPSQTCQMSFYYYVGAKHGKLQVLIQTVDQSTEVWRNSTQPQKHETWLQTVITFFSNHSFQVLIRGQLSADSEASGVLAIDDLSFSPGCVTLPESSVSPPPICPPSLFACGTGECIEEDKVCDFTPNCPRRGRSQLPL</sequence>
<dbReference type="PANTHER" id="PTHR23282">
    <property type="entry name" value="APICAL ENDOSOMAL GLYCOPROTEIN PRECURSOR"/>
    <property type="match status" value="1"/>
</dbReference>
<reference evidence="3 4" key="1">
    <citation type="submission" date="2019-07" db="EMBL/GenBank/DDBJ databases">
        <title>Chromosome genome assembly for large yellow croaker.</title>
        <authorList>
            <person name="Xiao S."/>
        </authorList>
    </citation>
    <scope>NUCLEOTIDE SEQUENCE [LARGE SCALE GENOMIC DNA]</scope>
    <source>
        <strain evidence="3">JMULYC20181020</strain>
        <tissue evidence="3">Muscle</tissue>
    </source>
</reference>
<dbReference type="PROSITE" id="PS50060">
    <property type="entry name" value="MAM_2"/>
    <property type="match status" value="1"/>
</dbReference>
<accession>A0A6G0HEV1</accession>
<dbReference type="InterPro" id="IPR000998">
    <property type="entry name" value="MAM_dom"/>
</dbReference>
<organism evidence="3 4">
    <name type="scientific">Larimichthys crocea</name>
    <name type="common">Large yellow croaker</name>
    <name type="synonym">Pseudosciaena crocea</name>
    <dbReference type="NCBI Taxonomy" id="215358"/>
    <lineage>
        <taxon>Eukaryota</taxon>
        <taxon>Metazoa</taxon>
        <taxon>Chordata</taxon>
        <taxon>Craniata</taxon>
        <taxon>Vertebrata</taxon>
        <taxon>Euteleostomi</taxon>
        <taxon>Actinopterygii</taxon>
        <taxon>Neopterygii</taxon>
        <taxon>Teleostei</taxon>
        <taxon>Neoteleostei</taxon>
        <taxon>Acanthomorphata</taxon>
        <taxon>Eupercaria</taxon>
        <taxon>Sciaenidae</taxon>
        <taxon>Larimichthys</taxon>
    </lineage>
</organism>